<dbReference type="EMBL" id="JARAOO010000013">
    <property type="protein sequence ID" value="KAJ7946277.1"/>
    <property type="molecule type" value="Genomic_DNA"/>
</dbReference>
<comment type="caution">
    <text evidence="2">The sequence shown here is derived from an EMBL/GenBank/DDBJ whole genome shotgun (WGS) entry which is preliminary data.</text>
</comment>
<evidence type="ECO:0000256" key="1">
    <source>
        <dbReference type="SAM" id="MobiDB-lite"/>
    </source>
</evidence>
<reference evidence="2" key="1">
    <citation type="journal article" date="2023" name="Science">
        <title>Elucidation of the pathway for biosynthesis of saponin adjuvants from the soapbark tree.</title>
        <authorList>
            <person name="Reed J."/>
            <person name="Orme A."/>
            <person name="El-Demerdash A."/>
            <person name="Owen C."/>
            <person name="Martin L.B.B."/>
            <person name="Misra R.C."/>
            <person name="Kikuchi S."/>
            <person name="Rejzek M."/>
            <person name="Martin A.C."/>
            <person name="Harkess A."/>
            <person name="Leebens-Mack J."/>
            <person name="Louveau T."/>
            <person name="Stephenson M.J."/>
            <person name="Osbourn A."/>
        </authorList>
    </citation>
    <scope>NUCLEOTIDE SEQUENCE</scope>
    <source>
        <strain evidence="2">S10</strain>
    </source>
</reference>
<feature type="compositionally biased region" description="Polar residues" evidence="1">
    <location>
        <begin position="352"/>
        <end position="363"/>
    </location>
</feature>
<dbReference type="InterPro" id="IPR045881">
    <property type="entry name" value="MNM1-like"/>
</dbReference>
<gene>
    <name evidence="2" type="ORF">O6P43_031234</name>
</gene>
<dbReference type="Proteomes" id="UP001163823">
    <property type="component" value="Chromosome 13"/>
</dbReference>
<dbReference type="PANTHER" id="PTHR34682">
    <property type="entry name" value="AT HOOK MOTIF-CONTAINING PROTEIN"/>
    <property type="match status" value="1"/>
</dbReference>
<feature type="region of interest" description="Disordered" evidence="1">
    <location>
        <begin position="349"/>
        <end position="376"/>
    </location>
</feature>
<evidence type="ECO:0000313" key="2">
    <source>
        <dbReference type="EMBL" id="KAJ7946277.1"/>
    </source>
</evidence>
<dbReference type="KEGG" id="qsa:O6P43_031234"/>
<dbReference type="AlphaFoldDB" id="A0AAD7KV04"/>
<proteinExistence type="predicted"/>
<accession>A0AAD7KV04</accession>
<feature type="compositionally biased region" description="Polar residues" evidence="1">
    <location>
        <begin position="1"/>
        <end position="14"/>
    </location>
</feature>
<protein>
    <submittedName>
        <fullName evidence="2">AT hook motif-containing protein</fullName>
    </submittedName>
</protein>
<name>A0AAD7KV04_QUISA</name>
<dbReference type="PANTHER" id="PTHR34682:SF3">
    <property type="entry name" value="AT HOOK MOTIF-CONTAINING PROTEIN"/>
    <property type="match status" value="1"/>
</dbReference>
<sequence length="376" mass="39705">MSQKNNGPRPSPTSEAPAKRKRGRPRKDEGVVHGESAPITPAMRTAPSVPEHDNVVLIPQRRLNDPRVGQAVSCVINGAFDGGYLVKVKLADVDTHLNGVIFLPGHVTPITAENDVAPHIKMIERKEVPFPTINPQTQAHGSIPSSGQTIQQPVELKSQVPTFHDQLLSSELHSGTSVTLPEKEIGISLGGKTEKTSEPWLESHSASVTQLECRKDVKQLEVSHELEAWMKGQGTGVDGARDPKAEPTSDLIDVISGTVNSKEQVGKPVDGLEEKMASTKADISEDAKAKLAIETSSGVQSTYLNGKSAADTEGSDSAPNISQPMAHVGEAVPSESKFVSEGSALVGMSESGICNSSGGTTCVDSDAQDAIPPNQS</sequence>
<feature type="region of interest" description="Disordered" evidence="1">
    <location>
        <begin position="1"/>
        <end position="52"/>
    </location>
</feature>
<organism evidence="2 3">
    <name type="scientific">Quillaja saponaria</name>
    <name type="common">Soap bark tree</name>
    <dbReference type="NCBI Taxonomy" id="32244"/>
    <lineage>
        <taxon>Eukaryota</taxon>
        <taxon>Viridiplantae</taxon>
        <taxon>Streptophyta</taxon>
        <taxon>Embryophyta</taxon>
        <taxon>Tracheophyta</taxon>
        <taxon>Spermatophyta</taxon>
        <taxon>Magnoliopsida</taxon>
        <taxon>eudicotyledons</taxon>
        <taxon>Gunneridae</taxon>
        <taxon>Pentapetalae</taxon>
        <taxon>rosids</taxon>
        <taxon>fabids</taxon>
        <taxon>Fabales</taxon>
        <taxon>Quillajaceae</taxon>
        <taxon>Quillaja</taxon>
    </lineage>
</organism>
<evidence type="ECO:0000313" key="3">
    <source>
        <dbReference type="Proteomes" id="UP001163823"/>
    </source>
</evidence>
<keyword evidence="3" id="KW-1185">Reference proteome</keyword>